<dbReference type="Gene3D" id="3.90.25.10">
    <property type="entry name" value="UDP-galactose 4-epimerase, domain 1"/>
    <property type="match status" value="1"/>
</dbReference>
<protein>
    <submittedName>
        <fullName evidence="1">Uncharacterized protein</fullName>
    </submittedName>
</protein>
<dbReference type="AlphaFoldDB" id="A0A5N6SLG0"/>
<keyword evidence="2" id="KW-1185">Reference proteome</keyword>
<proteinExistence type="predicted"/>
<evidence type="ECO:0000313" key="1">
    <source>
        <dbReference type="EMBL" id="KAE8134737.1"/>
    </source>
</evidence>
<dbReference type="OrthoDB" id="9974981at2759"/>
<name>A0A5N6SLG0_ASPPS</name>
<dbReference type="Gene3D" id="3.40.50.720">
    <property type="entry name" value="NAD(P)-binding Rossmann-like Domain"/>
    <property type="match status" value="1"/>
</dbReference>
<sequence>MESSRLEALPAEMKYAILCALPDLASFNALVHASTTFHMVYLSRRKELLSNVLKRYLQLPVLIEAVAALIALRDLEERRKKPKGCITAIEDFLYKYIPLRSNLNPNLRFMSKYHKQGLNVYDVFATFTENDLIEMARLHTMVEYISEDMVCYFLKAIPGTQEQERSITISPSESYRIQRAIYRLEIFRHLCEQTYVDGEEPSYIPPSGGEIRSYLLSVLSPWEMEETKCFQEYIFHHYEVLPGASYSADNWELFPEEDDPANHIYEHDIHDSFRETFMLFGVGYLYRWIRVSRISCPEERLAQQIAMTRGQLGYADCPFHDAFEEDPEFDCYIDYGDGGISGRIILSDEDWNMPNLAWKWRLEPGTRDDYRYAFAASWNHTIRTWGYVFWDRHRFEEWDIDLQTLKEQFKGIWNSPRNWAAWEGQLPGQTTDHPEVSENMELNFISDHISYNEIAALLEKCARRKVEKSIMPMEVMDHVWKHKEDIPEDLKGKRAVPDDFWILVKGMQGSGRLWGPPGQIHNDLFRNVKMMTFERYFENICGSQ</sequence>
<dbReference type="RefSeq" id="XP_031910800.1">
    <property type="nucleotide sequence ID" value="XM_032060499.1"/>
</dbReference>
<accession>A0A5N6SLG0</accession>
<dbReference type="Proteomes" id="UP000325672">
    <property type="component" value="Unassembled WGS sequence"/>
</dbReference>
<gene>
    <name evidence="1" type="ORF">BDV38DRAFT_285515</name>
</gene>
<organism evidence="1 2">
    <name type="scientific">Aspergillus pseudotamarii</name>
    <dbReference type="NCBI Taxonomy" id="132259"/>
    <lineage>
        <taxon>Eukaryota</taxon>
        <taxon>Fungi</taxon>
        <taxon>Dikarya</taxon>
        <taxon>Ascomycota</taxon>
        <taxon>Pezizomycotina</taxon>
        <taxon>Eurotiomycetes</taxon>
        <taxon>Eurotiomycetidae</taxon>
        <taxon>Eurotiales</taxon>
        <taxon>Aspergillaceae</taxon>
        <taxon>Aspergillus</taxon>
        <taxon>Aspergillus subgen. Circumdati</taxon>
    </lineage>
</organism>
<dbReference type="EMBL" id="ML743600">
    <property type="protein sequence ID" value="KAE8134737.1"/>
    <property type="molecule type" value="Genomic_DNA"/>
</dbReference>
<evidence type="ECO:0000313" key="2">
    <source>
        <dbReference type="Proteomes" id="UP000325672"/>
    </source>
</evidence>
<reference evidence="1 2" key="1">
    <citation type="submission" date="2019-04" db="EMBL/GenBank/DDBJ databases">
        <title>Friends and foes A comparative genomics study of 23 Aspergillus species from section Flavi.</title>
        <authorList>
            <consortium name="DOE Joint Genome Institute"/>
            <person name="Kjaerbolling I."/>
            <person name="Vesth T."/>
            <person name="Frisvad J.C."/>
            <person name="Nybo J.L."/>
            <person name="Theobald S."/>
            <person name="Kildgaard S."/>
            <person name="Isbrandt T."/>
            <person name="Kuo A."/>
            <person name="Sato A."/>
            <person name="Lyhne E.K."/>
            <person name="Kogle M.E."/>
            <person name="Wiebenga A."/>
            <person name="Kun R.S."/>
            <person name="Lubbers R.J."/>
            <person name="Makela M.R."/>
            <person name="Barry K."/>
            <person name="Chovatia M."/>
            <person name="Clum A."/>
            <person name="Daum C."/>
            <person name="Haridas S."/>
            <person name="He G."/>
            <person name="LaButti K."/>
            <person name="Lipzen A."/>
            <person name="Mondo S."/>
            <person name="Riley R."/>
            <person name="Salamov A."/>
            <person name="Simmons B.A."/>
            <person name="Magnuson J.K."/>
            <person name="Henrissat B."/>
            <person name="Mortensen U.H."/>
            <person name="Larsen T.O."/>
            <person name="Devries R.P."/>
            <person name="Grigoriev I.V."/>
            <person name="Machida M."/>
            <person name="Baker S.E."/>
            <person name="Andersen M.R."/>
        </authorList>
    </citation>
    <scope>NUCLEOTIDE SEQUENCE [LARGE SCALE GENOMIC DNA]</scope>
    <source>
        <strain evidence="1 2">CBS 117625</strain>
    </source>
</reference>
<dbReference type="GeneID" id="43644709"/>